<evidence type="ECO:0000256" key="1">
    <source>
        <dbReference type="SAM" id="MobiDB-lite"/>
    </source>
</evidence>
<proteinExistence type="predicted"/>
<dbReference type="EMBL" id="LR031872">
    <property type="protein sequence ID" value="VDC99008.1"/>
    <property type="molecule type" value="Genomic_DNA"/>
</dbReference>
<gene>
    <name evidence="2" type="ORF">BOLC3T20323H</name>
</gene>
<feature type="compositionally biased region" description="Low complexity" evidence="1">
    <location>
        <begin position="9"/>
        <end position="21"/>
    </location>
</feature>
<organism evidence="2">
    <name type="scientific">Brassica oleracea</name>
    <name type="common">Wild cabbage</name>
    <dbReference type="NCBI Taxonomy" id="3712"/>
    <lineage>
        <taxon>Eukaryota</taxon>
        <taxon>Viridiplantae</taxon>
        <taxon>Streptophyta</taxon>
        <taxon>Embryophyta</taxon>
        <taxon>Tracheophyta</taxon>
        <taxon>Spermatophyta</taxon>
        <taxon>Magnoliopsida</taxon>
        <taxon>eudicotyledons</taxon>
        <taxon>Gunneridae</taxon>
        <taxon>Pentapetalae</taxon>
        <taxon>rosids</taxon>
        <taxon>malvids</taxon>
        <taxon>Brassicales</taxon>
        <taxon>Brassicaceae</taxon>
        <taxon>Brassiceae</taxon>
        <taxon>Brassica</taxon>
    </lineage>
</organism>
<reference evidence="2" key="1">
    <citation type="submission" date="2018-11" db="EMBL/GenBank/DDBJ databases">
        <authorList>
            <consortium name="Genoscope - CEA"/>
            <person name="William W."/>
        </authorList>
    </citation>
    <scope>NUCLEOTIDE SEQUENCE</scope>
</reference>
<sequence length="119" mass="12825">MPPTDGYIDSSDGTNSSTASSPHPCEKGDELFESGIIRLAEELPVAPAVANKVLAIVEAKPGRKSYSILEYITKGKEKLCNESEEKKKRSYNSGPRSPLMSNPNFPDPIPDADTTDEGV</sequence>
<dbReference type="AlphaFoldDB" id="A0A3P6BT84"/>
<protein>
    <submittedName>
        <fullName evidence="2">Uncharacterized protein</fullName>
    </submittedName>
</protein>
<feature type="region of interest" description="Disordered" evidence="1">
    <location>
        <begin position="80"/>
        <end position="119"/>
    </location>
</feature>
<evidence type="ECO:0000313" key="2">
    <source>
        <dbReference type="EMBL" id="VDC99008.1"/>
    </source>
</evidence>
<feature type="region of interest" description="Disordered" evidence="1">
    <location>
        <begin position="1"/>
        <end position="29"/>
    </location>
</feature>
<name>A0A3P6BT84_BRAOL</name>
<accession>A0A3P6BT84</accession>
<feature type="compositionally biased region" description="Polar residues" evidence="1">
    <location>
        <begin position="91"/>
        <end position="104"/>
    </location>
</feature>